<evidence type="ECO:0000256" key="1">
    <source>
        <dbReference type="ARBA" id="ARBA00037992"/>
    </source>
</evidence>
<protein>
    <submittedName>
        <fullName evidence="5">Iws1 c-terminus protein</fullName>
    </submittedName>
</protein>
<evidence type="ECO:0000313" key="6">
    <source>
        <dbReference type="Proteomes" id="UP000221165"/>
    </source>
</evidence>
<keyword evidence="6" id="KW-1185">Reference proteome</keyword>
<dbReference type="EMBL" id="MIGC01000283">
    <property type="protein sequence ID" value="PHJ25425.1"/>
    <property type="molecule type" value="Genomic_DNA"/>
</dbReference>
<name>A0A2C6LF23_9APIC</name>
<comment type="similarity">
    <text evidence="1">Belongs to the IWS1 family.</text>
</comment>
<dbReference type="Proteomes" id="UP000221165">
    <property type="component" value="Unassembled WGS sequence"/>
</dbReference>
<dbReference type="GO" id="GO:0016973">
    <property type="term" value="P:poly(A)+ mRNA export from nucleus"/>
    <property type="evidence" value="ECO:0007669"/>
    <property type="project" value="TreeGrafter"/>
</dbReference>
<proteinExistence type="inferred from homology"/>
<evidence type="ECO:0000256" key="2">
    <source>
        <dbReference type="PROSITE-ProRule" id="PRU00649"/>
    </source>
</evidence>
<dbReference type="InterPro" id="IPR051037">
    <property type="entry name" value="RNAPII_TF_IWS1"/>
</dbReference>
<organism evidence="5 6">
    <name type="scientific">Cystoisospora suis</name>
    <dbReference type="NCBI Taxonomy" id="483139"/>
    <lineage>
        <taxon>Eukaryota</taxon>
        <taxon>Sar</taxon>
        <taxon>Alveolata</taxon>
        <taxon>Apicomplexa</taxon>
        <taxon>Conoidasida</taxon>
        <taxon>Coccidia</taxon>
        <taxon>Eucoccidiorida</taxon>
        <taxon>Eimeriorina</taxon>
        <taxon>Sarcocystidae</taxon>
        <taxon>Cystoisospora</taxon>
    </lineage>
</organism>
<dbReference type="GeneID" id="94424158"/>
<dbReference type="VEuPathDB" id="ToxoDB:CSUI_000716"/>
<feature type="compositionally biased region" description="Basic and acidic residues" evidence="3">
    <location>
        <begin position="143"/>
        <end position="160"/>
    </location>
</feature>
<dbReference type="AlphaFoldDB" id="A0A2C6LF23"/>
<feature type="compositionally biased region" description="Basic and acidic residues" evidence="3">
    <location>
        <begin position="108"/>
        <end position="119"/>
    </location>
</feature>
<feature type="compositionally biased region" description="Basic and acidic residues" evidence="3">
    <location>
        <begin position="38"/>
        <end position="48"/>
    </location>
</feature>
<feature type="domain" description="TFIIS N-terminal" evidence="4">
    <location>
        <begin position="308"/>
        <end position="385"/>
    </location>
</feature>
<feature type="region of interest" description="Disordered" evidence="3">
    <location>
        <begin position="1"/>
        <end position="226"/>
    </location>
</feature>
<comment type="caution">
    <text evidence="5">The sequence shown here is derived from an EMBL/GenBank/DDBJ whole genome shotgun (WGS) entry which is preliminary data.</text>
</comment>
<gene>
    <name evidence="5" type="ORF">CSUI_000716</name>
</gene>
<evidence type="ECO:0000259" key="4">
    <source>
        <dbReference type="PROSITE" id="PS51319"/>
    </source>
</evidence>
<dbReference type="PROSITE" id="PS51319">
    <property type="entry name" value="TFIIS_N"/>
    <property type="match status" value="1"/>
</dbReference>
<accession>A0A2C6LF23</accession>
<sequence length="441" mass="50355">MEGAGGDYSLFESEPGDNQEGIPTQEVFQQSQGGSQDDGAHWTDEEASSHIMGMTANQYQASVEEGIPGDSVPLGEHTAETISHMGHPPNQVSQGTEGGDAEEDPEDRDTQHLSKEERRRLKKEKKKKDKEKKKKKKKKKKSHHDEDGEGEAHDFHERAETSGQDGLAKDDLEDDTLGGFIERDPEAAIHEAEDEKIPVEGGINSDNDASDRDGYGEHGGRTRPVTEFDRTLERLRQRKRRRQPMSDGDCQLYCNRMLQQMSDAMQKDEDAIEKGKPATAKLEMLDRVCTELVKPKWRNWFLTEGCCQCIATWLAPFKDNTLSNFTLRNRLLRVLAKLPISSQELMNNDLGRVLVLLWHHPDESDENRILIRQLIQRWTRPMLGLGSSHREFLQERDRAFEANDLELQQKLIAVKRRRQYKRHTLRTMTRKKEGGVTHGSL</sequence>
<feature type="compositionally biased region" description="Basic and acidic residues" evidence="3">
    <location>
        <begin position="181"/>
        <end position="198"/>
    </location>
</feature>
<dbReference type="GO" id="GO:0005634">
    <property type="term" value="C:nucleus"/>
    <property type="evidence" value="ECO:0007669"/>
    <property type="project" value="UniProtKB-SubCell"/>
</dbReference>
<reference evidence="5 6" key="1">
    <citation type="journal article" date="2017" name="Int. J. Parasitol.">
        <title>The genome of the protozoan parasite Cystoisospora suis and a reverse vaccinology approach to identify vaccine candidates.</title>
        <authorList>
            <person name="Palmieri N."/>
            <person name="Shrestha A."/>
            <person name="Ruttkowski B."/>
            <person name="Beck T."/>
            <person name="Vogl C."/>
            <person name="Tomley F."/>
            <person name="Blake D.P."/>
            <person name="Joachim A."/>
        </authorList>
    </citation>
    <scope>NUCLEOTIDE SEQUENCE [LARGE SCALE GENOMIC DNA]</scope>
    <source>
        <strain evidence="5 6">Wien I</strain>
    </source>
</reference>
<dbReference type="Gene3D" id="1.20.930.10">
    <property type="entry name" value="Conserved domain common to transcription factors TFIIS, elongin A, CRSP70"/>
    <property type="match status" value="1"/>
</dbReference>
<dbReference type="InterPro" id="IPR035441">
    <property type="entry name" value="TFIIS/LEDGF_dom_sf"/>
</dbReference>
<feature type="compositionally biased region" description="Basic and acidic residues" evidence="3">
    <location>
        <begin position="209"/>
        <end position="226"/>
    </location>
</feature>
<keyword evidence="2" id="KW-0539">Nucleus</keyword>
<evidence type="ECO:0000313" key="5">
    <source>
        <dbReference type="EMBL" id="PHJ25425.1"/>
    </source>
</evidence>
<dbReference type="Pfam" id="PF08711">
    <property type="entry name" value="Med26"/>
    <property type="match status" value="1"/>
</dbReference>
<evidence type="ECO:0000256" key="3">
    <source>
        <dbReference type="SAM" id="MobiDB-lite"/>
    </source>
</evidence>
<comment type="subcellular location">
    <subcellularLocation>
        <location evidence="2">Nucleus</location>
    </subcellularLocation>
</comment>
<dbReference type="PANTHER" id="PTHR46010">
    <property type="entry name" value="PROTEIN IWS1 HOMOLOG"/>
    <property type="match status" value="1"/>
</dbReference>
<dbReference type="OrthoDB" id="332394at2759"/>
<dbReference type="RefSeq" id="XP_067927072.1">
    <property type="nucleotide sequence ID" value="XM_068060947.1"/>
</dbReference>
<dbReference type="InterPro" id="IPR017923">
    <property type="entry name" value="TFIIS_N"/>
</dbReference>
<feature type="compositionally biased region" description="Basic residues" evidence="3">
    <location>
        <begin position="120"/>
        <end position="142"/>
    </location>
</feature>
<dbReference type="PANTHER" id="PTHR46010:SF1">
    <property type="entry name" value="PROTEIN IWS1 HOMOLOG"/>
    <property type="match status" value="1"/>
</dbReference>